<keyword evidence="1" id="KW-0378">Hydrolase</keyword>
<dbReference type="EMBL" id="JAUTXU010000118">
    <property type="protein sequence ID" value="KAK3706630.1"/>
    <property type="molecule type" value="Genomic_DNA"/>
</dbReference>
<accession>A0ACC3MYT0</accession>
<proteinExistence type="predicted"/>
<evidence type="ECO:0000313" key="1">
    <source>
        <dbReference type="EMBL" id="KAK3706630.1"/>
    </source>
</evidence>
<dbReference type="Proteomes" id="UP001281147">
    <property type="component" value="Unassembled WGS sequence"/>
</dbReference>
<reference evidence="1" key="1">
    <citation type="submission" date="2023-07" db="EMBL/GenBank/DDBJ databases">
        <title>Black Yeasts Isolated from many extreme environments.</title>
        <authorList>
            <person name="Coleine C."/>
            <person name="Stajich J.E."/>
            <person name="Selbmann L."/>
        </authorList>
    </citation>
    <scope>NUCLEOTIDE SEQUENCE</scope>
    <source>
        <strain evidence="1">CCFEE 5714</strain>
    </source>
</reference>
<organism evidence="1 2">
    <name type="scientific">Vermiconidia calcicola</name>
    <dbReference type="NCBI Taxonomy" id="1690605"/>
    <lineage>
        <taxon>Eukaryota</taxon>
        <taxon>Fungi</taxon>
        <taxon>Dikarya</taxon>
        <taxon>Ascomycota</taxon>
        <taxon>Pezizomycotina</taxon>
        <taxon>Dothideomycetes</taxon>
        <taxon>Dothideomycetidae</taxon>
        <taxon>Mycosphaerellales</taxon>
        <taxon>Extremaceae</taxon>
        <taxon>Vermiconidia</taxon>
    </lineage>
</organism>
<dbReference type="EC" id="3.4.22.40" evidence="1"/>
<gene>
    <name evidence="1" type="primary">LAP3_2</name>
    <name evidence="1" type="ORF">LTR37_012639</name>
</gene>
<name>A0ACC3MYT0_9PEZI</name>
<evidence type="ECO:0000313" key="2">
    <source>
        <dbReference type="Proteomes" id="UP001281147"/>
    </source>
</evidence>
<keyword evidence="2" id="KW-1185">Reference proteome</keyword>
<protein>
    <submittedName>
        <fullName evidence="1">Bleomycin hydrolase</fullName>
        <ecNumber evidence="1">3.4.22.40</ecNumber>
    </submittedName>
</protein>
<comment type="caution">
    <text evidence="1">The sequence shown here is derived from an EMBL/GenBank/DDBJ whole genome shotgun (WGS) entry which is preliminary data.</text>
</comment>
<sequence length="504" mass="56623">MGSAQSTPMLTPAQRAATIQQRPRQQEAELYTSLDEKFDVVRISNHTSSSRKLDSSILSSNPSHVSSAKTEAYIHHLLQDSKNRLALSALSTANPNAVLEKPSAIAKDTQFFNLTLPHEGSPVTNQRSSGRCWIFAACNVFRIAIQQKYNIKSFELSQSYLFFWDKVEKANYFLESILGTADEDIGESRLISALMASPVGDGGQWDMVVNLVAKYGIVPQSLYPVTWNAMNSGVMDRLLTTKLREHALTLRECVAMRRDKDAIAAKKEEMMQDVVRILTLCLGPPPSRDEKFMWEFYDSKNVYKTVEVTPLEFADTTHVKKFISLTNDPRNEYNRLLTVSHLGNVWEGRPITYVNVDKIVLKEACVAMLKKGLPIFFGSDVGKQSDSYRGIMDTDLIDYELGFNTPLNLTKAQRLLTGESQMTHAMVLTAVHLDVDSKPVRWRVENSWSASAGTEGYFVMSDKWMDEFCYQAVVDPSVVHKDVRDVLGQKAKVLPLWDPMGALA</sequence>